<sequence length="457" mass="51090">MYGLIIYPCIHRRVTNVEGGSCDAQKPCSTCVRSHRFAFSSNPTLLHTEPECTYDDLTPEGTPVAKPRTKYKILEDKIGELESLLKQQLSKEHRSPIAHPVSESTPSDAPIETPGGNELPDVDILDPYNSFPVEEFGTISKTQSNSPANYSGQLVLSGWPTRLPKPDLVYHLVDVFFSCYPHAHYIIHRPSFMLSLALSPKSPNFPHVSLLHAICAYAGVFSYLIEPPPAGDLGKIYHDFIFGDRRQPDSREESFAEMHARWAKETADQASTMGFNLFECTQAQVILAGFYSTQGRWVELWSIVGDVLRCAVPFGLNTRPGFRGDGTVRNPSRLSDSPETLLPDPNNYAEREVRVNLFWVAYANERFSDVPGSWAMCLDDQDIHQFLPGNLAHFEAGHDTQGIRQSLESPDVLLRHFPETTDGFSLYIKGATLQHQHSSDSNSDGQKFRVNSSFEGI</sequence>
<evidence type="ECO:0000256" key="6">
    <source>
        <dbReference type="SAM" id="MobiDB-lite"/>
    </source>
</evidence>
<keyword evidence="5" id="KW-0539">Nucleus</keyword>
<feature type="domain" description="Xylanolytic transcriptional activator regulatory" evidence="7">
    <location>
        <begin position="174"/>
        <end position="397"/>
    </location>
</feature>
<dbReference type="EMBL" id="CAJMWZ010007030">
    <property type="protein sequence ID" value="CAE6531985.1"/>
    <property type="molecule type" value="Genomic_DNA"/>
</dbReference>
<evidence type="ECO:0000256" key="5">
    <source>
        <dbReference type="ARBA" id="ARBA00023242"/>
    </source>
</evidence>
<dbReference type="Pfam" id="PF04082">
    <property type="entry name" value="Fungal_trans"/>
    <property type="match status" value="1"/>
</dbReference>
<dbReference type="AlphaFoldDB" id="A0A8H3DKN9"/>
<evidence type="ECO:0000256" key="4">
    <source>
        <dbReference type="ARBA" id="ARBA00023163"/>
    </source>
</evidence>
<dbReference type="GO" id="GO:0008270">
    <property type="term" value="F:zinc ion binding"/>
    <property type="evidence" value="ECO:0007669"/>
    <property type="project" value="InterPro"/>
</dbReference>
<dbReference type="Proteomes" id="UP000663850">
    <property type="component" value="Unassembled WGS sequence"/>
</dbReference>
<evidence type="ECO:0000256" key="2">
    <source>
        <dbReference type="ARBA" id="ARBA00022723"/>
    </source>
</evidence>
<dbReference type="GO" id="GO:0000981">
    <property type="term" value="F:DNA-binding transcription factor activity, RNA polymerase II-specific"/>
    <property type="evidence" value="ECO:0007669"/>
    <property type="project" value="InterPro"/>
</dbReference>
<comment type="subcellular location">
    <subcellularLocation>
        <location evidence="1">Nucleus</location>
    </subcellularLocation>
</comment>
<evidence type="ECO:0000256" key="3">
    <source>
        <dbReference type="ARBA" id="ARBA00023015"/>
    </source>
</evidence>
<comment type="caution">
    <text evidence="8">The sequence shown here is derived from an EMBL/GenBank/DDBJ whole genome shotgun (WGS) entry which is preliminary data.</text>
</comment>
<dbReference type="GO" id="GO:0006351">
    <property type="term" value="P:DNA-templated transcription"/>
    <property type="evidence" value="ECO:0007669"/>
    <property type="project" value="InterPro"/>
</dbReference>
<dbReference type="GO" id="GO:0003677">
    <property type="term" value="F:DNA binding"/>
    <property type="evidence" value="ECO:0007669"/>
    <property type="project" value="InterPro"/>
</dbReference>
<evidence type="ECO:0000313" key="8">
    <source>
        <dbReference type="EMBL" id="CAE6531985.1"/>
    </source>
</evidence>
<reference evidence="8" key="1">
    <citation type="submission" date="2021-01" db="EMBL/GenBank/DDBJ databases">
        <authorList>
            <person name="Kaushik A."/>
        </authorList>
    </citation>
    <scope>NUCLEOTIDE SEQUENCE</scope>
    <source>
        <strain evidence="8">Type strain: AG8-Rh-89/</strain>
    </source>
</reference>
<keyword evidence="4" id="KW-0804">Transcription</keyword>
<evidence type="ECO:0000259" key="7">
    <source>
        <dbReference type="Pfam" id="PF04082"/>
    </source>
</evidence>
<keyword evidence="2" id="KW-0479">Metal-binding</keyword>
<organism evidence="8 9">
    <name type="scientific">Rhizoctonia solani</name>
    <dbReference type="NCBI Taxonomy" id="456999"/>
    <lineage>
        <taxon>Eukaryota</taxon>
        <taxon>Fungi</taxon>
        <taxon>Dikarya</taxon>
        <taxon>Basidiomycota</taxon>
        <taxon>Agaricomycotina</taxon>
        <taxon>Agaricomycetes</taxon>
        <taxon>Cantharellales</taxon>
        <taxon>Ceratobasidiaceae</taxon>
        <taxon>Rhizoctonia</taxon>
    </lineage>
</organism>
<accession>A0A8H3DKN9</accession>
<feature type="region of interest" description="Disordered" evidence="6">
    <location>
        <begin position="92"/>
        <end position="114"/>
    </location>
</feature>
<dbReference type="PANTHER" id="PTHR47338:SF29">
    <property type="entry name" value="ZN(2)-C6 FUNGAL-TYPE DOMAIN-CONTAINING PROTEIN"/>
    <property type="match status" value="1"/>
</dbReference>
<dbReference type="InterPro" id="IPR050815">
    <property type="entry name" value="TF_fung"/>
</dbReference>
<gene>
    <name evidence="8" type="ORF">RDB_LOCUS132403</name>
</gene>
<dbReference type="CDD" id="cd12148">
    <property type="entry name" value="fungal_TF_MHR"/>
    <property type="match status" value="1"/>
</dbReference>
<dbReference type="GO" id="GO:0005634">
    <property type="term" value="C:nucleus"/>
    <property type="evidence" value="ECO:0007669"/>
    <property type="project" value="UniProtKB-SubCell"/>
</dbReference>
<proteinExistence type="predicted"/>
<dbReference type="PANTHER" id="PTHR47338">
    <property type="entry name" value="ZN(II)2CYS6 TRANSCRIPTION FACTOR (EUROFUNG)-RELATED"/>
    <property type="match status" value="1"/>
</dbReference>
<evidence type="ECO:0000313" key="9">
    <source>
        <dbReference type="Proteomes" id="UP000663850"/>
    </source>
</evidence>
<protein>
    <recommendedName>
        <fullName evidence="7">Xylanolytic transcriptional activator regulatory domain-containing protein</fullName>
    </recommendedName>
</protein>
<name>A0A8H3DKN9_9AGAM</name>
<evidence type="ECO:0000256" key="1">
    <source>
        <dbReference type="ARBA" id="ARBA00004123"/>
    </source>
</evidence>
<dbReference type="Gene3D" id="4.10.240.10">
    <property type="entry name" value="Zn(2)-C6 fungal-type DNA-binding domain"/>
    <property type="match status" value="1"/>
</dbReference>
<dbReference type="InterPro" id="IPR036864">
    <property type="entry name" value="Zn2-C6_fun-type_DNA-bd_sf"/>
</dbReference>
<dbReference type="InterPro" id="IPR007219">
    <property type="entry name" value="XnlR_reg_dom"/>
</dbReference>
<keyword evidence="3" id="KW-0805">Transcription regulation</keyword>